<keyword evidence="2" id="KW-1133">Transmembrane helix</keyword>
<feature type="transmembrane region" description="Helical" evidence="2">
    <location>
        <begin position="177"/>
        <end position="194"/>
    </location>
</feature>
<reference evidence="4 5" key="1">
    <citation type="submission" date="2021-04" db="EMBL/GenBank/DDBJ databases">
        <authorList>
            <person name="Bliznina A."/>
        </authorList>
    </citation>
    <scope>NUCLEOTIDE SEQUENCE [LARGE SCALE GENOMIC DNA]</scope>
</reference>
<feature type="transmembrane region" description="Helical" evidence="2">
    <location>
        <begin position="214"/>
        <end position="232"/>
    </location>
</feature>
<feature type="region of interest" description="Disordered" evidence="1">
    <location>
        <begin position="502"/>
        <end position="521"/>
    </location>
</feature>
<evidence type="ECO:0000259" key="3">
    <source>
        <dbReference type="Pfam" id="PF13349"/>
    </source>
</evidence>
<name>A0ABN7TE58_OIKDI</name>
<dbReference type="PANTHER" id="PTHR34094">
    <property type="match status" value="1"/>
</dbReference>
<dbReference type="Proteomes" id="UP001158576">
    <property type="component" value="Chromosome 2"/>
</dbReference>
<evidence type="ECO:0000256" key="1">
    <source>
        <dbReference type="SAM" id="MobiDB-lite"/>
    </source>
</evidence>
<accession>A0ABN7TE58</accession>
<dbReference type="InterPro" id="IPR025164">
    <property type="entry name" value="Toastrack_DUF4097"/>
</dbReference>
<proteinExistence type="predicted"/>
<dbReference type="EMBL" id="OU015567">
    <property type="protein sequence ID" value="CAG5113840.1"/>
    <property type="molecule type" value="Genomic_DNA"/>
</dbReference>
<evidence type="ECO:0000313" key="4">
    <source>
        <dbReference type="EMBL" id="CAG5113840.1"/>
    </source>
</evidence>
<dbReference type="Pfam" id="PF13349">
    <property type="entry name" value="DUF4097"/>
    <property type="match status" value="1"/>
</dbReference>
<feature type="transmembrane region" description="Helical" evidence="2">
    <location>
        <begin position="145"/>
        <end position="165"/>
    </location>
</feature>
<evidence type="ECO:0000256" key="2">
    <source>
        <dbReference type="SAM" id="Phobius"/>
    </source>
</evidence>
<keyword evidence="2" id="KW-0812">Transmembrane</keyword>
<keyword evidence="5" id="KW-1185">Reference proteome</keyword>
<feature type="domain" description="DUF4097" evidence="3">
    <location>
        <begin position="255"/>
        <end position="334"/>
    </location>
</feature>
<dbReference type="PANTHER" id="PTHR34094:SF1">
    <property type="entry name" value="PROTEIN FAM185A"/>
    <property type="match status" value="1"/>
</dbReference>
<organism evidence="4 5">
    <name type="scientific">Oikopleura dioica</name>
    <name type="common">Tunicate</name>
    <dbReference type="NCBI Taxonomy" id="34765"/>
    <lineage>
        <taxon>Eukaryota</taxon>
        <taxon>Metazoa</taxon>
        <taxon>Chordata</taxon>
        <taxon>Tunicata</taxon>
        <taxon>Appendicularia</taxon>
        <taxon>Copelata</taxon>
        <taxon>Oikopleuridae</taxon>
        <taxon>Oikopleura</taxon>
    </lineage>
</organism>
<sequence>MSISSKLAKDVHLLISSDNETKIEVSFNFIGIGIDSSIQAESGLQFSDYSCSNITSADCILPIVESGEDCGSHQIPCDKSGTCDWIQIFGASTDEAMAKLKLTTQKKSFTTSFFIDAEIKTELERAKLTFESVTPTKNYTELEQFFKLGCTFFCCMIAGLFARSLRHYKWTSWSIDQKIFPAALLLFSISNWPYIYDWKPGSFYHLSLIQISKWSGFLSCILWIVLLFNLCIPSHAKSPYQWPFAIPALLFSSFIALVDINIKAENGATSVSNLEAPSVKVRSKGGDIVLNSIKIANSILGESIDLKSADGNIFLNGRTVGDVKAHTEKGDIQAGTLQSLTIDLRGKDIFLESAYAGNVLIRGSGSTMVKNVNGNTDIEAAGRVLLDGCDGELKIFSGDEIDVHLDSSLKSAKLVSNVAVIIRTAPDQNKHTFSVTADEIEVNGFSDYSEKTDGPTTTINLGGENTAGHPRKVASIDFGGVIDVTAPSVTIQAESWFEKMSNQKKRFPAKKTSADSQFRFY</sequence>
<gene>
    <name evidence="4" type="ORF">OKIOD_LOCUS16695</name>
</gene>
<evidence type="ECO:0000313" key="5">
    <source>
        <dbReference type="Proteomes" id="UP001158576"/>
    </source>
</evidence>
<protein>
    <submittedName>
        <fullName evidence="4">Oidioi.mRNA.OKI2018_I69.chr2.g7930.t1.cds</fullName>
    </submittedName>
</protein>
<feature type="transmembrane region" description="Helical" evidence="2">
    <location>
        <begin position="244"/>
        <end position="262"/>
    </location>
</feature>
<keyword evidence="2" id="KW-0472">Membrane</keyword>